<dbReference type="InterPro" id="IPR013561">
    <property type="entry name" value="FilR1_middle_dom"/>
</dbReference>
<dbReference type="InterPro" id="IPR036390">
    <property type="entry name" value="WH_DNA-bd_sf"/>
</dbReference>
<evidence type="ECO:0000259" key="1">
    <source>
        <dbReference type="Pfam" id="PF08350"/>
    </source>
</evidence>
<gene>
    <name evidence="3" type="ORF">SAMN04487948_102481</name>
</gene>
<accession>A0A1H8PTR7</accession>
<proteinExistence type="predicted"/>
<dbReference type="InterPro" id="IPR036388">
    <property type="entry name" value="WH-like_DNA-bd_sf"/>
</dbReference>
<organism evidence="3 4">
    <name type="scientific">Halogranum amylolyticum</name>
    <dbReference type="NCBI Taxonomy" id="660520"/>
    <lineage>
        <taxon>Archaea</taxon>
        <taxon>Methanobacteriati</taxon>
        <taxon>Methanobacteriota</taxon>
        <taxon>Stenosarchaea group</taxon>
        <taxon>Halobacteria</taxon>
        <taxon>Halobacteriales</taxon>
        <taxon>Haloferacaceae</taxon>
    </lineage>
</organism>
<keyword evidence="4" id="KW-1185">Reference proteome</keyword>
<feature type="domain" description="Methanogenesis regulatory protein FilR1 middle" evidence="1">
    <location>
        <begin position="123"/>
        <end position="252"/>
    </location>
</feature>
<dbReference type="InterPro" id="IPR057527">
    <property type="entry name" value="HVO_A0261-like_N"/>
</dbReference>
<dbReference type="Proteomes" id="UP000199126">
    <property type="component" value="Unassembled WGS sequence"/>
</dbReference>
<reference evidence="4" key="1">
    <citation type="submission" date="2016-10" db="EMBL/GenBank/DDBJ databases">
        <authorList>
            <person name="Varghese N."/>
            <person name="Submissions S."/>
        </authorList>
    </citation>
    <scope>NUCLEOTIDE SEQUENCE [LARGE SCALE GENOMIC DNA]</scope>
    <source>
        <strain evidence="4">CGMCC 1.10121</strain>
    </source>
</reference>
<dbReference type="EMBL" id="FODV01000002">
    <property type="protein sequence ID" value="SEO45151.1"/>
    <property type="molecule type" value="Genomic_DNA"/>
</dbReference>
<dbReference type="Pfam" id="PF08350">
    <property type="entry name" value="FilR1_middle"/>
    <property type="match status" value="1"/>
</dbReference>
<protein>
    <submittedName>
        <fullName evidence="3">Predicted transcriptional regulator, contains HTH domain</fullName>
    </submittedName>
</protein>
<dbReference type="AlphaFoldDB" id="A0A1H8PTR7"/>
<dbReference type="Gene3D" id="1.10.10.10">
    <property type="entry name" value="Winged helix-like DNA-binding domain superfamily/Winged helix DNA-binding domain"/>
    <property type="match status" value="1"/>
</dbReference>
<evidence type="ECO:0000313" key="4">
    <source>
        <dbReference type="Proteomes" id="UP000199126"/>
    </source>
</evidence>
<dbReference type="RefSeq" id="WP_089822019.1">
    <property type="nucleotide sequence ID" value="NZ_FODV01000002.1"/>
</dbReference>
<evidence type="ECO:0000259" key="2">
    <source>
        <dbReference type="Pfam" id="PF25213"/>
    </source>
</evidence>
<dbReference type="OrthoDB" id="330490at2157"/>
<dbReference type="InterPro" id="IPR011991">
    <property type="entry name" value="ArsR-like_HTH"/>
</dbReference>
<name>A0A1H8PTR7_9EURY</name>
<feature type="domain" description="HVO-A0261-like N-terminal" evidence="2">
    <location>
        <begin position="6"/>
        <end position="89"/>
    </location>
</feature>
<dbReference type="SUPFAM" id="SSF46785">
    <property type="entry name" value="Winged helix' DNA-binding domain"/>
    <property type="match status" value="1"/>
</dbReference>
<sequence length="262" mass="29070">MESALSEIEFLALSPNRVETLRLLADRPHTRRELVAETGASQPTVGRILGDFEERSWVVRDGGEYRTTATGTLVAQGFDDLLSIVDTEEKLRPVVRWLPTDAIGFDLERLADATITTPSQVRPNAPVKRALDLLGDAEEVRIFSYAFNEQSLDVITDRTAAGQQRFEGVFSSSAIDAIADDSRLRQQLHELLTAEHASIRITDEEIPVAATVADSVVHLFLRDDRGLLQASLDVDDPAVLAWADETFARYWETATPLDPEQL</sequence>
<dbReference type="Pfam" id="PF25213">
    <property type="entry name" value="HVO_A0261_N"/>
    <property type="match status" value="1"/>
</dbReference>
<evidence type="ECO:0000313" key="3">
    <source>
        <dbReference type="EMBL" id="SEO45151.1"/>
    </source>
</evidence>
<dbReference type="CDD" id="cd00090">
    <property type="entry name" value="HTH_ARSR"/>
    <property type="match status" value="1"/>
</dbReference>